<accession>A0A433D334</accession>
<comment type="caution">
    <text evidence="1">The sequence shown here is derived from an EMBL/GenBank/DDBJ whole genome shotgun (WGS) entry which is preliminary data.</text>
</comment>
<proteinExistence type="predicted"/>
<reference evidence="1 2" key="1">
    <citation type="journal article" date="2018" name="New Phytol.">
        <title>Phylogenomics of Endogonaceae and evolution of mycorrhizas within Mucoromycota.</title>
        <authorList>
            <person name="Chang Y."/>
            <person name="Desiro A."/>
            <person name="Na H."/>
            <person name="Sandor L."/>
            <person name="Lipzen A."/>
            <person name="Clum A."/>
            <person name="Barry K."/>
            <person name="Grigoriev I.V."/>
            <person name="Martin F.M."/>
            <person name="Stajich J.E."/>
            <person name="Smith M.E."/>
            <person name="Bonito G."/>
            <person name="Spatafora J.W."/>
        </authorList>
    </citation>
    <scope>NUCLEOTIDE SEQUENCE [LARGE SCALE GENOMIC DNA]</scope>
    <source>
        <strain evidence="1 2">GMNB39</strain>
    </source>
</reference>
<sequence length="76" mass="8765">MNCSISQPANSLNYITVLLGHGNYLAIGSQYVFHNDIDNNNTDVLIYHWYDSTFNYYSKLGINCLTWNINCWPIAK</sequence>
<gene>
    <name evidence="1" type="ORF">BC936DRAFT_148450</name>
</gene>
<dbReference type="EMBL" id="RBNI01007594">
    <property type="protein sequence ID" value="RUP45231.1"/>
    <property type="molecule type" value="Genomic_DNA"/>
</dbReference>
<name>A0A433D334_9FUNG</name>
<evidence type="ECO:0000313" key="1">
    <source>
        <dbReference type="EMBL" id="RUP45231.1"/>
    </source>
</evidence>
<organism evidence="1 2">
    <name type="scientific">Jimgerdemannia flammicorona</name>
    <dbReference type="NCBI Taxonomy" id="994334"/>
    <lineage>
        <taxon>Eukaryota</taxon>
        <taxon>Fungi</taxon>
        <taxon>Fungi incertae sedis</taxon>
        <taxon>Mucoromycota</taxon>
        <taxon>Mucoromycotina</taxon>
        <taxon>Endogonomycetes</taxon>
        <taxon>Endogonales</taxon>
        <taxon>Endogonaceae</taxon>
        <taxon>Jimgerdemannia</taxon>
    </lineage>
</organism>
<dbReference type="AlphaFoldDB" id="A0A433D334"/>
<dbReference type="Proteomes" id="UP000268093">
    <property type="component" value="Unassembled WGS sequence"/>
</dbReference>
<protein>
    <submittedName>
        <fullName evidence="1">Uncharacterized protein</fullName>
    </submittedName>
</protein>
<evidence type="ECO:0000313" key="2">
    <source>
        <dbReference type="Proteomes" id="UP000268093"/>
    </source>
</evidence>
<keyword evidence="2" id="KW-1185">Reference proteome</keyword>